<proteinExistence type="predicted"/>
<protein>
    <submittedName>
        <fullName evidence="1">Uncharacterized protein</fullName>
    </submittedName>
</protein>
<reference evidence="1" key="1">
    <citation type="journal article" date="2023" name="Mol. Phylogenet. Evol.">
        <title>Genome-scale phylogeny and comparative genomics of the fungal order Sordariales.</title>
        <authorList>
            <person name="Hensen N."/>
            <person name="Bonometti L."/>
            <person name="Westerberg I."/>
            <person name="Brannstrom I.O."/>
            <person name="Guillou S."/>
            <person name="Cros-Aarteil S."/>
            <person name="Calhoun S."/>
            <person name="Haridas S."/>
            <person name="Kuo A."/>
            <person name="Mondo S."/>
            <person name="Pangilinan J."/>
            <person name="Riley R."/>
            <person name="LaButti K."/>
            <person name="Andreopoulos B."/>
            <person name="Lipzen A."/>
            <person name="Chen C."/>
            <person name="Yan M."/>
            <person name="Daum C."/>
            <person name="Ng V."/>
            <person name="Clum A."/>
            <person name="Steindorff A."/>
            <person name="Ohm R.A."/>
            <person name="Martin F."/>
            <person name="Silar P."/>
            <person name="Natvig D.O."/>
            <person name="Lalanne C."/>
            <person name="Gautier V."/>
            <person name="Ament-Velasquez S.L."/>
            <person name="Kruys A."/>
            <person name="Hutchinson M.I."/>
            <person name="Powell A.J."/>
            <person name="Barry K."/>
            <person name="Miller A.N."/>
            <person name="Grigoriev I.V."/>
            <person name="Debuchy R."/>
            <person name="Gladieux P."/>
            <person name="Hiltunen Thoren M."/>
            <person name="Johannesson H."/>
        </authorList>
    </citation>
    <scope>NUCLEOTIDE SEQUENCE</scope>
    <source>
        <strain evidence="1">CBS 118394</strain>
    </source>
</reference>
<dbReference type="EMBL" id="JAUEDM010000004">
    <property type="protein sequence ID" value="KAK3318798.1"/>
    <property type="molecule type" value="Genomic_DNA"/>
</dbReference>
<reference evidence="1" key="2">
    <citation type="submission" date="2023-06" db="EMBL/GenBank/DDBJ databases">
        <authorList>
            <consortium name="Lawrence Berkeley National Laboratory"/>
            <person name="Haridas S."/>
            <person name="Hensen N."/>
            <person name="Bonometti L."/>
            <person name="Westerberg I."/>
            <person name="Brannstrom I.O."/>
            <person name="Guillou S."/>
            <person name="Cros-Aarteil S."/>
            <person name="Calhoun S."/>
            <person name="Kuo A."/>
            <person name="Mondo S."/>
            <person name="Pangilinan J."/>
            <person name="Riley R."/>
            <person name="Labutti K."/>
            <person name="Andreopoulos B."/>
            <person name="Lipzen A."/>
            <person name="Chen C."/>
            <person name="Yanf M."/>
            <person name="Daum C."/>
            <person name="Ng V."/>
            <person name="Clum A."/>
            <person name="Steindorff A."/>
            <person name="Ohm R."/>
            <person name="Martin F."/>
            <person name="Silar P."/>
            <person name="Natvig D."/>
            <person name="Lalanne C."/>
            <person name="Gautier V."/>
            <person name="Ament-Velasquez S.L."/>
            <person name="Kruys A."/>
            <person name="Hutchinson M.I."/>
            <person name="Powell A.J."/>
            <person name="Barry K."/>
            <person name="Miller A.N."/>
            <person name="Grigoriev I.V."/>
            <person name="Debuchy R."/>
            <person name="Gladieux P."/>
            <person name="Thoren M.H."/>
            <person name="Johannesson H."/>
        </authorList>
    </citation>
    <scope>NUCLEOTIDE SEQUENCE</scope>
    <source>
        <strain evidence="1">CBS 118394</strain>
    </source>
</reference>
<dbReference type="AlphaFoldDB" id="A0AAE0M4V5"/>
<name>A0AAE0M4V5_9PEZI</name>
<evidence type="ECO:0000313" key="1">
    <source>
        <dbReference type="EMBL" id="KAK3318798.1"/>
    </source>
</evidence>
<keyword evidence="2" id="KW-1185">Reference proteome</keyword>
<organism evidence="1 2">
    <name type="scientific">Apodospora peruviana</name>
    <dbReference type="NCBI Taxonomy" id="516989"/>
    <lineage>
        <taxon>Eukaryota</taxon>
        <taxon>Fungi</taxon>
        <taxon>Dikarya</taxon>
        <taxon>Ascomycota</taxon>
        <taxon>Pezizomycotina</taxon>
        <taxon>Sordariomycetes</taxon>
        <taxon>Sordariomycetidae</taxon>
        <taxon>Sordariales</taxon>
        <taxon>Lasiosphaeriaceae</taxon>
        <taxon>Apodospora</taxon>
    </lineage>
</organism>
<comment type="caution">
    <text evidence="1">The sequence shown here is derived from an EMBL/GenBank/DDBJ whole genome shotgun (WGS) entry which is preliminary data.</text>
</comment>
<sequence>MPVEEGCSEWALPIDGAGTVLALAKHTEPGLNSTVPTAQPPLVKCGVNGGQMGVVHNATDPAYNTAEYKNSKARPKGIIIKLVRAPSS</sequence>
<evidence type="ECO:0000313" key="2">
    <source>
        <dbReference type="Proteomes" id="UP001283341"/>
    </source>
</evidence>
<dbReference type="Proteomes" id="UP001283341">
    <property type="component" value="Unassembled WGS sequence"/>
</dbReference>
<accession>A0AAE0M4V5</accession>
<gene>
    <name evidence="1" type="ORF">B0H66DRAFT_603363</name>
</gene>